<protein>
    <submittedName>
        <fullName evidence="1">Uncharacterized protein</fullName>
    </submittedName>
</protein>
<reference evidence="1 2" key="1">
    <citation type="journal article" date="2013" name="J. Microbiol.">
        <title>Lysinibacillus chungkukjangi sp. nov., isolated from Chungkukjang, Korean fermented soybean food.</title>
        <authorList>
            <person name="Kim S.J."/>
            <person name="Jang Y.H."/>
            <person name="Hamada M."/>
            <person name="Ahn J.H."/>
            <person name="Weon H.Y."/>
            <person name="Suzuki K."/>
            <person name="Whang K.S."/>
            <person name="Kwon S.W."/>
        </authorList>
    </citation>
    <scope>NUCLEOTIDE SEQUENCE [LARGE SCALE GENOMIC DNA]</scope>
    <source>
        <strain evidence="1 2">MCCC 1A12701</strain>
    </source>
</reference>
<evidence type="ECO:0000313" key="1">
    <source>
        <dbReference type="EMBL" id="RQW75902.1"/>
    </source>
</evidence>
<dbReference type="EMBL" id="RRCT01000002">
    <property type="protein sequence ID" value="RQW75902.1"/>
    <property type="molecule type" value="Genomic_DNA"/>
</dbReference>
<evidence type="ECO:0000313" key="2">
    <source>
        <dbReference type="Proteomes" id="UP000274033"/>
    </source>
</evidence>
<dbReference type="Proteomes" id="UP000274033">
    <property type="component" value="Unassembled WGS sequence"/>
</dbReference>
<keyword evidence="2" id="KW-1185">Reference proteome</keyword>
<proteinExistence type="predicted"/>
<sequence length="72" mass="8391">MSNIRKIVPISLNLEDETESKLFEHLNKKGNRSRYLKRLIYDDLMQVGNLITTTVQVDDIDFNDAEAMESFL</sequence>
<organism evidence="1 2">
    <name type="scientific">Lysinibacillus composti</name>
    <dbReference type="NCBI Taxonomy" id="720633"/>
    <lineage>
        <taxon>Bacteria</taxon>
        <taxon>Bacillati</taxon>
        <taxon>Bacillota</taxon>
        <taxon>Bacilli</taxon>
        <taxon>Bacillales</taxon>
        <taxon>Bacillaceae</taxon>
        <taxon>Lysinibacillus</taxon>
    </lineage>
</organism>
<dbReference type="OrthoDB" id="2879907at2"/>
<accession>A0A3N9UTU2</accession>
<gene>
    <name evidence="1" type="ORF">EBB45_04610</name>
</gene>
<dbReference type="AlphaFoldDB" id="A0A3N9UTU2"/>
<name>A0A3N9UTU2_9BACI</name>
<dbReference type="RefSeq" id="WP_124763108.1">
    <property type="nucleotide sequence ID" value="NZ_JAFBDY010000002.1"/>
</dbReference>
<comment type="caution">
    <text evidence="1">The sequence shown here is derived from an EMBL/GenBank/DDBJ whole genome shotgun (WGS) entry which is preliminary data.</text>
</comment>